<keyword evidence="1" id="KW-0472">Membrane</keyword>
<feature type="transmembrane region" description="Helical" evidence="1">
    <location>
        <begin position="43"/>
        <end position="65"/>
    </location>
</feature>
<proteinExistence type="predicted"/>
<evidence type="ECO:0000256" key="1">
    <source>
        <dbReference type="SAM" id="Phobius"/>
    </source>
</evidence>
<evidence type="ECO:0000313" key="3">
    <source>
        <dbReference type="Proteomes" id="UP001154240"/>
    </source>
</evidence>
<dbReference type="AlphaFoldDB" id="A0A9X4RL81"/>
<accession>A0A9X4RL81</accession>
<keyword evidence="1" id="KW-1133">Transmembrane helix</keyword>
<dbReference type="Proteomes" id="UP001154240">
    <property type="component" value="Unassembled WGS sequence"/>
</dbReference>
<keyword evidence="1" id="KW-0812">Transmembrane</keyword>
<keyword evidence="3" id="KW-1185">Reference proteome</keyword>
<protein>
    <submittedName>
        <fullName evidence="2">LapA family protein</fullName>
    </submittedName>
</protein>
<sequence>MKVRTLFLLIILGVITVFAALNWNAFMAPTTLSLGVANVQAPLGIIMLGLLAFLSAVFLIFIVSLQTSVLFEARRHARELQANRELADQAEASRFTELRGFLEGELKRQAGFEAESKGAVLARLDQLEQDLRASVEQSGNMLSAYIGELEDRLEKVVQGTTLQSPS</sequence>
<gene>
    <name evidence="2" type="ORF">OLX77_06500</name>
</gene>
<reference evidence="2" key="2">
    <citation type="submission" date="2022-10" db="EMBL/GenBank/DDBJ databases">
        <authorList>
            <person name="Aronson H.S."/>
        </authorList>
    </citation>
    <scope>NUCLEOTIDE SEQUENCE</scope>
    <source>
        <strain evidence="2">RS19-109</strain>
    </source>
</reference>
<dbReference type="RefSeq" id="WP_307632780.1">
    <property type="nucleotide sequence ID" value="NZ_JAPHEH010000001.1"/>
</dbReference>
<evidence type="ECO:0000313" key="2">
    <source>
        <dbReference type="EMBL" id="MDG4475806.1"/>
    </source>
</evidence>
<reference evidence="2" key="1">
    <citation type="journal article" date="2022" name="bioRxiv">
        <title>Thiovibrio frasassiensisgen. nov., sp. nov., an autotrophic, elemental sulfur disproportionating bacterium isolated from sulfidic karst sediment, and proposal of Thiovibrionaceae fam. nov.</title>
        <authorList>
            <person name="Aronson H."/>
            <person name="Thomas C."/>
            <person name="Bhattacharyya M."/>
            <person name="Eckstein S."/>
            <person name="Jensen S."/>
            <person name="Barco R."/>
            <person name="Macalady J."/>
            <person name="Amend J."/>
        </authorList>
    </citation>
    <scope>NUCLEOTIDE SEQUENCE</scope>
    <source>
        <strain evidence="2">RS19-109</strain>
    </source>
</reference>
<dbReference type="EMBL" id="JAPHEH010000001">
    <property type="protein sequence ID" value="MDG4475806.1"/>
    <property type="molecule type" value="Genomic_DNA"/>
</dbReference>
<name>A0A9X4RL81_9BACT</name>
<comment type="caution">
    <text evidence="2">The sequence shown here is derived from an EMBL/GenBank/DDBJ whole genome shotgun (WGS) entry which is preliminary data.</text>
</comment>
<organism evidence="2 3">
    <name type="scientific">Thiovibrio frasassiensis</name>
    <dbReference type="NCBI Taxonomy" id="2984131"/>
    <lineage>
        <taxon>Bacteria</taxon>
        <taxon>Pseudomonadati</taxon>
        <taxon>Thermodesulfobacteriota</taxon>
        <taxon>Desulfobulbia</taxon>
        <taxon>Desulfobulbales</taxon>
        <taxon>Thiovibrionaceae</taxon>
        <taxon>Thiovibrio</taxon>
    </lineage>
</organism>